<evidence type="ECO:0000256" key="5">
    <source>
        <dbReference type="ARBA" id="ARBA00013376"/>
    </source>
</evidence>
<evidence type="ECO:0000256" key="9">
    <source>
        <dbReference type="ARBA" id="ARBA00023002"/>
    </source>
</evidence>
<evidence type="ECO:0000256" key="6">
    <source>
        <dbReference type="ARBA" id="ARBA00022605"/>
    </source>
</evidence>
<keyword evidence="6" id="KW-0028">Amino-acid biosynthesis</keyword>
<dbReference type="PROSITE" id="PS01042">
    <property type="entry name" value="HOMOSER_DHGENASE"/>
    <property type="match status" value="1"/>
</dbReference>
<dbReference type="SUPFAM" id="SSF55021">
    <property type="entry name" value="ACT-like"/>
    <property type="match status" value="1"/>
</dbReference>
<evidence type="ECO:0000259" key="11">
    <source>
        <dbReference type="PROSITE" id="PS51671"/>
    </source>
</evidence>
<dbReference type="PANTHER" id="PTHR43331">
    <property type="entry name" value="HOMOSERINE DEHYDROGENASE"/>
    <property type="match status" value="1"/>
</dbReference>
<dbReference type="EC" id="1.1.1.3" evidence="4"/>
<dbReference type="PANTHER" id="PTHR43331:SF1">
    <property type="entry name" value="HOMOSERINE DEHYDROGENASE"/>
    <property type="match status" value="1"/>
</dbReference>
<dbReference type="NCBIfam" id="NF004976">
    <property type="entry name" value="PRK06349.1"/>
    <property type="match status" value="1"/>
</dbReference>
<dbReference type="EMBL" id="UINC01012875">
    <property type="protein sequence ID" value="SVA55974.1"/>
    <property type="molecule type" value="Genomic_DNA"/>
</dbReference>
<dbReference type="Pfam" id="PF00742">
    <property type="entry name" value="Homoserine_dh"/>
    <property type="match status" value="1"/>
</dbReference>
<dbReference type="Gene3D" id="3.30.360.10">
    <property type="entry name" value="Dihydrodipicolinate Reductase, domain 2"/>
    <property type="match status" value="1"/>
</dbReference>
<keyword evidence="8" id="KW-0521">NADP</keyword>
<dbReference type="PROSITE" id="PS51671">
    <property type="entry name" value="ACT"/>
    <property type="match status" value="1"/>
</dbReference>
<dbReference type="InterPro" id="IPR019811">
    <property type="entry name" value="HDH_CS"/>
</dbReference>
<evidence type="ECO:0000256" key="1">
    <source>
        <dbReference type="ARBA" id="ARBA00005056"/>
    </source>
</evidence>
<keyword evidence="10" id="KW-0486">Methionine biosynthesis</keyword>
<dbReference type="FunFam" id="3.30.360.10:FF:000005">
    <property type="entry name" value="Homoserine dehydrogenase"/>
    <property type="match status" value="1"/>
</dbReference>
<dbReference type="UniPathway" id="UPA00050">
    <property type="reaction ID" value="UER00063"/>
</dbReference>
<dbReference type="SUPFAM" id="SSF55347">
    <property type="entry name" value="Glyceraldehyde-3-phosphate dehydrogenase-like, C-terminal domain"/>
    <property type="match status" value="1"/>
</dbReference>
<dbReference type="AlphaFoldDB" id="A0A381WU03"/>
<dbReference type="GO" id="GO:0050661">
    <property type="term" value="F:NADP binding"/>
    <property type="evidence" value="ECO:0007669"/>
    <property type="project" value="InterPro"/>
</dbReference>
<comment type="pathway">
    <text evidence="2">Amino-acid biosynthesis; L-methionine biosynthesis via de novo pathway; L-homoserine from L-aspartate: step 3/3.</text>
</comment>
<dbReference type="GO" id="GO:0004412">
    <property type="term" value="F:homoserine dehydrogenase activity"/>
    <property type="evidence" value="ECO:0007669"/>
    <property type="project" value="UniProtKB-EC"/>
</dbReference>
<dbReference type="Pfam" id="PF01842">
    <property type="entry name" value="ACT"/>
    <property type="match status" value="1"/>
</dbReference>
<gene>
    <name evidence="12" type="ORF">METZ01_LOCUS108828</name>
</gene>
<proteinExistence type="inferred from homology"/>
<reference evidence="12" key="1">
    <citation type="submission" date="2018-05" db="EMBL/GenBank/DDBJ databases">
        <authorList>
            <person name="Lanie J.A."/>
            <person name="Ng W.-L."/>
            <person name="Kazmierczak K.M."/>
            <person name="Andrzejewski T.M."/>
            <person name="Davidsen T.M."/>
            <person name="Wayne K.J."/>
            <person name="Tettelin H."/>
            <person name="Glass J.I."/>
            <person name="Rusch D."/>
            <person name="Podicherti R."/>
            <person name="Tsui H.-C.T."/>
            <person name="Winkler M.E."/>
        </authorList>
    </citation>
    <scope>NUCLEOTIDE SEQUENCE</scope>
</reference>
<evidence type="ECO:0000256" key="10">
    <source>
        <dbReference type="ARBA" id="ARBA00023167"/>
    </source>
</evidence>
<dbReference type="InterPro" id="IPR002912">
    <property type="entry name" value="ACT_dom"/>
</dbReference>
<dbReference type="PIRSF" id="PIRSF000098">
    <property type="entry name" value="Homoser_dehydrog"/>
    <property type="match status" value="1"/>
</dbReference>
<evidence type="ECO:0000256" key="7">
    <source>
        <dbReference type="ARBA" id="ARBA00022697"/>
    </source>
</evidence>
<dbReference type="InterPro" id="IPR045865">
    <property type="entry name" value="ACT-like_dom_sf"/>
</dbReference>
<evidence type="ECO:0000313" key="12">
    <source>
        <dbReference type="EMBL" id="SVA55974.1"/>
    </source>
</evidence>
<keyword evidence="9" id="KW-0560">Oxidoreductase</keyword>
<dbReference type="InterPro" id="IPR001342">
    <property type="entry name" value="HDH_cat"/>
</dbReference>
<protein>
    <recommendedName>
        <fullName evidence="5">Homoserine dehydrogenase</fullName>
        <ecNumber evidence="4">1.1.1.3</ecNumber>
    </recommendedName>
</protein>
<comment type="similarity">
    <text evidence="3">Belongs to the homoserine dehydrogenase family.</text>
</comment>
<evidence type="ECO:0000256" key="2">
    <source>
        <dbReference type="ARBA" id="ARBA00005062"/>
    </source>
</evidence>
<feature type="domain" description="ACT" evidence="11">
    <location>
        <begin position="354"/>
        <end position="430"/>
    </location>
</feature>
<dbReference type="InterPro" id="IPR036291">
    <property type="entry name" value="NAD(P)-bd_dom_sf"/>
</dbReference>
<sequence length="438" mass="46550">MSAPARTSVPAIGIGLLGLGVVGSAVAKAVLSRHGSKDCNIPLALISAVVRDTHKKRSLELDQSILSDDPQSVIANNNIAIVVELMGGENPAFDYISSSLKAGKHVVTANKEVMCKRGDELLGIAVDNNVELKYEASVGGGIPIIGPLTNDLAANRIQSIRAIINGTTNFILTKMAHEGADFDDVLAEAQSLGYAEADPTADVDGFDPLYKLSVLARLAYHTEIPVDLIHREGIRDIHAKDFRYAGELGYTIKLLAVAQASDESELLARVHPALIPLDVPMASVNGVLNAVEVEGDLVGPLWFQGPGAGAEPTASAVMGDILSITESPEINSYRSATFGLFNIGSMNDHVCQYYIRLTASDQPGVLANVARVLGDAGISISAVLQKDTDIENTQADLVIMTHPAREANMQTAVSLIRKLETVICLDSLIRVEKYAARL</sequence>
<dbReference type="Gene3D" id="3.40.50.720">
    <property type="entry name" value="NAD(P)-binding Rossmann-like Domain"/>
    <property type="match status" value="1"/>
</dbReference>
<dbReference type="SUPFAM" id="SSF51735">
    <property type="entry name" value="NAD(P)-binding Rossmann-fold domains"/>
    <property type="match status" value="1"/>
</dbReference>
<dbReference type="GO" id="GO:0009086">
    <property type="term" value="P:methionine biosynthetic process"/>
    <property type="evidence" value="ECO:0007669"/>
    <property type="project" value="UniProtKB-KW"/>
</dbReference>
<dbReference type="InterPro" id="IPR005106">
    <property type="entry name" value="Asp/hSer_DH_NAD-bd"/>
</dbReference>
<dbReference type="InterPro" id="IPR016204">
    <property type="entry name" value="HDH"/>
</dbReference>
<dbReference type="UniPathway" id="UPA00051">
    <property type="reaction ID" value="UER00465"/>
</dbReference>
<comment type="pathway">
    <text evidence="1">Amino-acid biosynthesis; L-threonine biosynthesis; L-threonine from L-aspartate: step 3/5.</text>
</comment>
<dbReference type="Gene3D" id="3.30.70.260">
    <property type="match status" value="1"/>
</dbReference>
<evidence type="ECO:0000256" key="3">
    <source>
        <dbReference type="ARBA" id="ARBA00006753"/>
    </source>
</evidence>
<dbReference type="Pfam" id="PF03447">
    <property type="entry name" value="NAD_binding_3"/>
    <property type="match status" value="1"/>
</dbReference>
<dbReference type="CDD" id="cd04881">
    <property type="entry name" value="ACT_HSDH-Hom"/>
    <property type="match status" value="1"/>
</dbReference>
<name>A0A381WU03_9ZZZZ</name>
<dbReference type="FunFam" id="3.30.70.260:FF:000030">
    <property type="entry name" value="Homoserine dehydrogenase"/>
    <property type="match status" value="1"/>
</dbReference>
<organism evidence="12">
    <name type="scientific">marine metagenome</name>
    <dbReference type="NCBI Taxonomy" id="408172"/>
    <lineage>
        <taxon>unclassified sequences</taxon>
        <taxon>metagenomes</taxon>
        <taxon>ecological metagenomes</taxon>
    </lineage>
</organism>
<dbReference type="GO" id="GO:0009088">
    <property type="term" value="P:threonine biosynthetic process"/>
    <property type="evidence" value="ECO:0007669"/>
    <property type="project" value="UniProtKB-UniPathway"/>
</dbReference>
<keyword evidence="7" id="KW-0791">Threonine biosynthesis</keyword>
<evidence type="ECO:0000256" key="4">
    <source>
        <dbReference type="ARBA" id="ARBA00013213"/>
    </source>
</evidence>
<accession>A0A381WU03</accession>
<evidence type="ECO:0000256" key="8">
    <source>
        <dbReference type="ARBA" id="ARBA00022857"/>
    </source>
</evidence>